<comment type="caution">
    <text evidence="2">The sequence shown here is derived from an EMBL/GenBank/DDBJ whole genome shotgun (WGS) entry which is preliminary data.</text>
</comment>
<dbReference type="InterPro" id="IPR030392">
    <property type="entry name" value="S74_ICA"/>
</dbReference>
<evidence type="ECO:0000313" key="3">
    <source>
        <dbReference type="Proteomes" id="UP000233414"/>
    </source>
</evidence>
<protein>
    <recommendedName>
        <fullName evidence="1">Peptidase S74 domain-containing protein</fullName>
    </recommendedName>
</protein>
<reference evidence="2 3" key="1">
    <citation type="journal article" date="2017" name="ISME J.">
        <title>Potential for microbial H2 and metal transformations associated with novel bacteria and archaea in deep terrestrial subsurface sediments.</title>
        <authorList>
            <person name="Hernsdorf A.W."/>
            <person name="Amano Y."/>
            <person name="Miyakawa K."/>
            <person name="Ise K."/>
            <person name="Suzuki Y."/>
            <person name="Anantharaman K."/>
            <person name="Probst A."/>
            <person name="Burstein D."/>
            <person name="Thomas B.C."/>
            <person name="Banfield J.F."/>
        </authorList>
    </citation>
    <scope>NUCLEOTIDE SEQUENCE [LARGE SCALE GENOMIC DNA]</scope>
    <source>
        <strain evidence="2">HGW-Kuenenbacteria-1</strain>
    </source>
</reference>
<sequence>GTVTIPNLAVTSGASYTSNLNPSVDNAYDLGTTTARWKTLHVGPGSVVVHNDATNTLKATLGFSGTTAQLVTDATTALQLTTGTNTGLNISTTGAATFGGALTVTGATTLNDNLTIATNKNLTMTSGSGVFSQTFNNTSATSPHSLTYTYSGTGGSPVGMQISATNSPITTADSLSLFKITATDTGTLANTVKGLDIDVTTANANDTTYAALFNGGNVGIGTTSPSQKLEVVSTIYGGESIPIQITNISSNLNSAATLGFRVINADTITGKITNTRVAPGDYSLYMGPYASFQAMTIRTSGKVGIGTTTPNEQLEITGNFRLPATTATTGIIKQGADTLLHTKGAGNVFLGINSGNLTTTSYSSTGVGKLSLSSLTSGFENTAIGYGVLGDNTTGYANTGVGHYSLKYNATGYNNTAIGKNAFYSNTTGSYNTAIGDNSLFNNKPISKAITAFANATDGITTVTSEDHTQTNGTTIQITGTTNYNGFYTVANATADTFDIEKVFAGTETGWWSIATQGRYNTAIGRTSGYNITTGSSNTFLGYGAGYTGQQLATADNSIAIGASTYTTASNQAMYGNSSMTQHIFQAGNVGIGTTNPSGLLHIARNNTGNDIPQGEIILSRYWASPTNTRASAMFDYFNSIAGKETLAFGVSTSLAPNQLSQIKMVIQDDGNVGIGTTTPSQKLDVVGNIQTQTLKINSGSNQIFTLAKSGTNELIIANDNTTDSYLEVGSNNLNTRAFNSYFRLWGAETGGWNNKLELGQINNSYGIIQATGNLALQSSGGNVGIGTTTPNSNLDVYSTAGGKIRLSGSNAYSYGEIRFSSSNGGYLNYGSSIEGTGEGMGMDIGDLRFKTGYGILPQERMRITGGGNVGIGATAPGAKLTVQQDGTSNIVDFKDGTTSVFTIADGGNVEITGDIISKGIKWTSRSTAGMNNGWNSVAYGNGLFVAVSEDLTNRVMTSPDGINWTNIATPVANSWVSVTYGNGLFVAVSWDGNFNQIMTSSNGINWTSRTTPVNNIWNSVTYGNGLFVAVSEDGSSNRVMTSPDGINWTIGSSIPERSWRSVTYGNGKFVAVSFSGTLDRVMYSSNGINWTIGVTPAGDYNWYSVTYGNGLFVAVAQSSTGNQVMYSQNGINWTNATTPAGIYNWNSVTYGNGLFVAVTQSSSSNQVMTSPNGTNWTLRATPANNFWSSVTYGNGLFVAVSYSGTDNRVMTSGKADLNIIATNNIYQGGIDVRGRIGMNTWTADGDVAVYKDDVTGNLGLIASDKRLKKNLIPLQDSLSKITKLQGYLYNSIDEPDDAKKRLGLIAQDVKEVLPEATFSFKNEQQEEYFSIHYEKLTALLVEGIKEQEKKLSKFEIDENGNLKFKTIKADKIITKEFEMIDQATGDVYCTWIENGEWIKNPGECSQ</sequence>
<dbReference type="Pfam" id="PF13884">
    <property type="entry name" value="Peptidase_S74"/>
    <property type="match status" value="1"/>
</dbReference>
<feature type="domain" description="Peptidase S74" evidence="1">
    <location>
        <begin position="1264"/>
        <end position="1359"/>
    </location>
</feature>
<dbReference type="EMBL" id="PGYQ01000002">
    <property type="protein sequence ID" value="PKL72613.1"/>
    <property type="molecule type" value="Genomic_DNA"/>
</dbReference>
<accession>A0A2N1UP81</accession>
<name>A0A2N1UP81_9BACT</name>
<organism evidence="2 3">
    <name type="scientific">Candidatus Kuenenbacteria bacterium HGW-Kuenenbacteria-1</name>
    <dbReference type="NCBI Taxonomy" id="2013812"/>
    <lineage>
        <taxon>Bacteria</taxon>
        <taxon>Candidatus Kueneniibacteriota</taxon>
    </lineage>
</organism>
<dbReference type="SUPFAM" id="SSF50939">
    <property type="entry name" value="Sialidases"/>
    <property type="match status" value="1"/>
</dbReference>
<gene>
    <name evidence="2" type="ORF">CVV26_01220</name>
</gene>
<dbReference type="InterPro" id="IPR036278">
    <property type="entry name" value="Sialidase_sf"/>
</dbReference>
<evidence type="ECO:0000259" key="1">
    <source>
        <dbReference type="PROSITE" id="PS51688"/>
    </source>
</evidence>
<feature type="non-terminal residue" evidence="2">
    <location>
        <position position="1"/>
    </location>
</feature>
<proteinExistence type="predicted"/>
<dbReference type="Proteomes" id="UP000233414">
    <property type="component" value="Unassembled WGS sequence"/>
</dbReference>
<evidence type="ECO:0000313" key="2">
    <source>
        <dbReference type="EMBL" id="PKL72613.1"/>
    </source>
</evidence>
<dbReference type="PROSITE" id="PS51688">
    <property type="entry name" value="ICA"/>
    <property type="match status" value="1"/>
</dbReference>